<feature type="domain" description="Retrovirus-related Pol polyprotein from transposon TNT 1-94-like beta-barrel" evidence="5">
    <location>
        <begin position="339"/>
        <end position="413"/>
    </location>
</feature>
<reference evidence="8" key="1">
    <citation type="journal article" date="2017" name="Front. Plant Sci.">
        <title>Climate Clever Clovers: New Paradigm to Reduce the Environmental Footprint of Ruminants by Breeding Low Methanogenic Forages Utilizing Haplotype Variation.</title>
        <authorList>
            <person name="Kaur P."/>
            <person name="Appels R."/>
            <person name="Bayer P.E."/>
            <person name="Keeble-Gagnere G."/>
            <person name="Wang J."/>
            <person name="Hirakawa H."/>
            <person name="Shirasawa K."/>
            <person name="Vercoe P."/>
            <person name="Stefanova K."/>
            <person name="Durmic Z."/>
            <person name="Nichols P."/>
            <person name="Revell C."/>
            <person name="Isobe S.N."/>
            <person name="Edwards D."/>
            <person name="Erskine W."/>
        </authorList>
    </citation>
    <scope>NUCLEOTIDE SEQUENCE [LARGE SCALE GENOMIC DNA]</scope>
    <source>
        <strain evidence="8">cv. Daliak</strain>
    </source>
</reference>
<dbReference type="InterPro" id="IPR057670">
    <property type="entry name" value="SH3_retrovirus"/>
</dbReference>
<feature type="region of interest" description="Disordered" evidence="2">
    <location>
        <begin position="1"/>
        <end position="26"/>
    </location>
</feature>
<feature type="domain" description="Reverse transcriptase Ty1/copia-type" evidence="4">
    <location>
        <begin position="649"/>
        <end position="694"/>
    </location>
</feature>
<dbReference type="SUPFAM" id="SSF56672">
    <property type="entry name" value="DNA/RNA polymerases"/>
    <property type="match status" value="1"/>
</dbReference>
<evidence type="ECO:0000259" key="4">
    <source>
        <dbReference type="Pfam" id="PF07727"/>
    </source>
</evidence>
<evidence type="ECO:0000256" key="1">
    <source>
        <dbReference type="ARBA" id="ARBA00022750"/>
    </source>
</evidence>
<evidence type="ECO:0000313" key="8">
    <source>
        <dbReference type="Proteomes" id="UP000242715"/>
    </source>
</evidence>
<feature type="domain" description="Retroviral polymerase SH3-like" evidence="6">
    <location>
        <begin position="484"/>
        <end position="537"/>
    </location>
</feature>
<dbReference type="AlphaFoldDB" id="A0A2Z6NZ10"/>
<dbReference type="InterPro" id="IPR013103">
    <property type="entry name" value="RVT_2"/>
</dbReference>
<dbReference type="InterPro" id="IPR043502">
    <property type="entry name" value="DNA/RNA_pol_sf"/>
</dbReference>
<evidence type="ECO:0000313" key="7">
    <source>
        <dbReference type="EMBL" id="GAU49431.1"/>
    </source>
</evidence>
<dbReference type="OrthoDB" id="414945at2759"/>
<dbReference type="CDD" id="cd09272">
    <property type="entry name" value="RNase_HI_RT_Ty1"/>
    <property type="match status" value="1"/>
</dbReference>
<feature type="domain" description="Reverse transcriptase Ty1/copia-type" evidence="4">
    <location>
        <begin position="696"/>
        <end position="855"/>
    </location>
</feature>
<evidence type="ECO:0008006" key="9">
    <source>
        <dbReference type="Google" id="ProtNLM"/>
    </source>
</evidence>
<dbReference type="Pfam" id="PF03732">
    <property type="entry name" value="Retrotrans_gag"/>
    <property type="match status" value="1"/>
</dbReference>
<evidence type="ECO:0000259" key="3">
    <source>
        <dbReference type="Pfam" id="PF03732"/>
    </source>
</evidence>
<dbReference type="Proteomes" id="UP000242715">
    <property type="component" value="Unassembled WGS sequence"/>
</dbReference>
<dbReference type="InterPro" id="IPR005162">
    <property type="entry name" value="Retrotrans_gag_dom"/>
</dbReference>
<dbReference type="Pfam" id="PF25597">
    <property type="entry name" value="SH3_retrovirus"/>
    <property type="match status" value="1"/>
</dbReference>
<keyword evidence="1" id="KW-0378">Hydrolase</keyword>
<dbReference type="PANTHER" id="PTHR11439:SF454">
    <property type="match status" value="1"/>
</dbReference>
<accession>A0A2Z6NZ10</accession>
<organism evidence="7 8">
    <name type="scientific">Trifolium subterraneum</name>
    <name type="common">Subterranean clover</name>
    <dbReference type="NCBI Taxonomy" id="3900"/>
    <lineage>
        <taxon>Eukaryota</taxon>
        <taxon>Viridiplantae</taxon>
        <taxon>Streptophyta</taxon>
        <taxon>Embryophyta</taxon>
        <taxon>Tracheophyta</taxon>
        <taxon>Spermatophyta</taxon>
        <taxon>Magnoliopsida</taxon>
        <taxon>eudicotyledons</taxon>
        <taxon>Gunneridae</taxon>
        <taxon>Pentapetalae</taxon>
        <taxon>rosids</taxon>
        <taxon>fabids</taxon>
        <taxon>Fabales</taxon>
        <taxon>Fabaceae</taxon>
        <taxon>Papilionoideae</taxon>
        <taxon>50 kb inversion clade</taxon>
        <taxon>NPAAA clade</taxon>
        <taxon>Hologalegina</taxon>
        <taxon>IRL clade</taxon>
        <taxon>Trifolieae</taxon>
        <taxon>Trifolium</taxon>
    </lineage>
</organism>
<evidence type="ECO:0000256" key="2">
    <source>
        <dbReference type="SAM" id="MobiDB-lite"/>
    </source>
</evidence>
<keyword evidence="8" id="KW-1185">Reference proteome</keyword>
<name>A0A2Z6NZ10_TRISU</name>
<feature type="region of interest" description="Disordered" evidence="2">
    <location>
        <begin position="251"/>
        <end position="278"/>
    </location>
</feature>
<feature type="compositionally biased region" description="Low complexity" evidence="2">
    <location>
        <begin position="552"/>
        <end position="592"/>
    </location>
</feature>
<evidence type="ECO:0000259" key="5">
    <source>
        <dbReference type="Pfam" id="PF22936"/>
    </source>
</evidence>
<feature type="region of interest" description="Disordered" evidence="2">
    <location>
        <begin position="552"/>
        <end position="603"/>
    </location>
</feature>
<dbReference type="GO" id="GO:0004190">
    <property type="term" value="F:aspartic-type endopeptidase activity"/>
    <property type="evidence" value="ECO:0007669"/>
    <property type="project" value="UniProtKB-KW"/>
</dbReference>
<dbReference type="EMBL" id="DF974563">
    <property type="protein sequence ID" value="GAU49431.1"/>
    <property type="molecule type" value="Genomic_DNA"/>
</dbReference>
<feature type="domain" description="Retrotransposon gag" evidence="3">
    <location>
        <begin position="54"/>
        <end position="126"/>
    </location>
</feature>
<keyword evidence="1" id="KW-0064">Aspartyl protease</keyword>
<dbReference type="InterPro" id="IPR054722">
    <property type="entry name" value="PolX-like_BBD"/>
</dbReference>
<feature type="compositionally biased region" description="Low complexity" evidence="2">
    <location>
        <begin position="302"/>
        <end position="314"/>
    </location>
</feature>
<dbReference type="Pfam" id="PF07727">
    <property type="entry name" value="RVT_2"/>
    <property type="match status" value="2"/>
</dbReference>
<dbReference type="Pfam" id="PF22936">
    <property type="entry name" value="Pol_BBD"/>
    <property type="match status" value="1"/>
</dbReference>
<protein>
    <recommendedName>
        <fullName evidence="9">Reverse transcriptase Ty1/copia-type domain-containing protein</fullName>
    </recommendedName>
</protein>
<evidence type="ECO:0000259" key="6">
    <source>
        <dbReference type="Pfam" id="PF25597"/>
    </source>
</evidence>
<feature type="region of interest" description="Disordered" evidence="2">
    <location>
        <begin position="302"/>
        <end position="322"/>
    </location>
</feature>
<gene>
    <name evidence="7" type="ORF">TSUD_181780</name>
</gene>
<dbReference type="PANTHER" id="PTHR11439">
    <property type="entry name" value="GAG-POL-RELATED RETROTRANSPOSON"/>
    <property type="match status" value="1"/>
</dbReference>
<proteinExistence type="predicted"/>
<keyword evidence="1" id="KW-0645">Protease</keyword>
<sequence>MPPRVAPIDPSTDQSSPFFVHSSDGPSSVKVTPLLNDPFDPSFRAWNRCNMLVHSWIMNYVSESIAQSIVFMENALDVWNDLRERFAQADLVRNSEIQQEIYALKQDSRSVTEFYSYLKLLWEELEIYMPIPNCSCRQRCTCDAMRLVRQNHNLLYIIRFLTGLNENFVMVKSQILLIDHLPPMNKVFSMVLQHERQHHTFFAEDSKVLINAARYRGSSSKTPTRVCTYCGKDNHIVENCFKKYGLPPHLRGKSPSSNNATAEGGSDDMNVPTDSTAGSNVLTQDQALQLISLLQNSFPNSTSNTASSSKSSSNEFTGHTSVNQGNVSDSVHSCSLGNWILDSGASHHICNTVQWFQSYTEITPIRVKLPNGNHVFAKQSGIVKFSSSFILTDVLCVPNFSINLLSVSQLCKNSNYVLHFNDSQCTIQYMVTKMMIGSADASEGLYYLALQDNEVHINTIEGSDSNTIPSQAIWRFRLGHLSLAHRTKLEPRGRTCIFLGYKQGVKGTILYDLHSKEIFLSRNVIHHDHVLPYTSPTSPKWHYHLSYSTTTYPSTTDPTPPISETSPSPSDHIPDIPNSSNPNTPSTTIDNIDSPPSVRSSRARHTPSYLSDYVCNHSLSSAASTSQACKFDCWKKAMNDELEALTKTDTWIYVDLPPLAKPIGSKWLYRIKYKADGSIERYKARLVAKGYNQIEDVNNAFLHGELEEDVYMHIPDGVHSSKPGQVCNLLKSLYGLKQASRMWYEKLTFVLIHEGYTQSTADYSLFTLHTTSNFTALLVYVDDIILAGTSIEEFDRIKSILDSHFKIKDLGILKYFLGLEIAQSREGINISQRKYCLDLLHDFGLLGAKPAATPLDPAIKLYNDEAKPYDDISSYRRLIGKLLYLTNTRPDIAYATQQLSQGLLFPRSSDLQILGFSDADWAGCVDTRRSTTGYCFFIGSSLISWKAKKQLTVSRSSSEADYILDSQSAMHIASNPVFHERTKHLEIDCHLVREKVQQGLLKLLPISTQDQLADCLTKALPGPKFNSFIFKLGLQDIYHPKLKGGC</sequence>